<dbReference type="SMART" id="SM01100">
    <property type="entry name" value="CRAL_TRIO_N"/>
    <property type="match status" value="1"/>
</dbReference>
<dbReference type="EMBL" id="CAQQ02148994">
    <property type="status" value="NOT_ANNOTATED_CDS"/>
    <property type="molecule type" value="Genomic_DNA"/>
</dbReference>
<feature type="domain" description="CRAL/TRIO N-terminal" evidence="1">
    <location>
        <begin position="48"/>
        <end position="73"/>
    </location>
</feature>
<protein>
    <recommendedName>
        <fullName evidence="1">CRAL/TRIO N-terminal domain-containing protein</fullName>
    </recommendedName>
</protein>
<dbReference type="OMA" id="DEYIYLF"/>
<name>T1GS01_MEGSC</name>
<reference evidence="3" key="1">
    <citation type="submission" date="2013-02" db="EMBL/GenBank/DDBJ databases">
        <authorList>
            <person name="Hughes D."/>
        </authorList>
    </citation>
    <scope>NUCLEOTIDE SEQUENCE</scope>
    <source>
        <strain>Durham</strain>
        <strain evidence="3">NC isolate 2 -- Noor lab</strain>
    </source>
</reference>
<keyword evidence="3" id="KW-1185">Reference proteome</keyword>
<sequence length="102" mass="11789">MTSVRPLSPALEAIAEKELNESKERLPQDLSILKDWIEKQPHLRARSDDQFLISFLRGCKYSLEKAKAKLDSFYTMRGVIPELYNNRTLDNPKVLEILRSGI</sequence>
<dbReference type="EnsemblMetazoa" id="MESCA006448-RA">
    <property type="protein sequence ID" value="MESCA006448-PA"/>
    <property type="gene ID" value="MESCA006448"/>
</dbReference>
<dbReference type="PANTHER" id="PTHR10174">
    <property type="entry name" value="ALPHA-TOCOPHEROL TRANSFER PROTEIN-RELATED"/>
    <property type="match status" value="1"/>
</dbReference>
<dbReference type="PANTHER" id="PTHR10174:SF216">
    <property type="entry name" value="CRAL-TRIO DOMAIN-CONTAINING PROTEIN-RELATED"/>
    <property type="match status" value="1"/>
</dbReference>
<dbReference type="EMBL" id="CAQQ02148993">
    <property type="status" value="NOT_ANNOTATED_CDS"/>
    <property type="molecule type" value="Genomic_DNA"/>
</dbReference>
<organism evidence="2 3">
    <name type="scientific">Megaselia scalaris</name>
    <name type="common">Humpbacked fly</name>
    <name type="synonym">Phora scalaris</name>
    <dbReference type="NCBI Taxonomy" id="36166"/>
    <lineage>
        <taxon>Eukaryota</taxon>
        <taxon>Metazoa</taxon>
        <taxon>Ecdysozoa</taxon>
        <taxon>Arthropoda</taxon>
        <taxon>Hexapoda</taxon>
        <taxon>Insecta</taxon>
        <taxon>Pterygota</taxon>
        <taxon>Neoptera</taxon>
        <taxon>Endopterygota</taxon>
        <taxon>Diptera</taxon>
        <taxon>Brachycera</taxon>
        <taxon>Muscomorpha</taxon>
        <taxon>Platypezoidea</taxon>
        <taxon>Phoridae</taxon>
        <taxon>Megaseliini</taxon>
        <taxon>Megaselia</taxon>
    </lineage>
</organism>
<dbReference type="GO" id="GO:1902936">
    <property type="term" value="F:phosphatidylinositol bisphosphate binding"/>
    <property type="evidence" value="ECO:0007669"/>
    <property type="project" value="TreeGrafter"/>
</dbReference>
<accession>T1GS01</accession>
<dbReference type="STRING" id="36166.T1GS01"/>
<evidence type="ECO:0000313" key="2">
    <source>
        <dbReference type="EnsemblMetazoa" id="MESCA006448-PA"/>
    </source>
</evidence>
<evidence type="ECO:0000259" key="1">
    <source>
        <dbReference type="SMART" id="SM01100"/>
    </source>
</evidence>
<dbReference type="InterPro" id="IPR036273">
    <property type="entry name" value="CRAL/TRIO_N_dom_sf"/>
</dbReference>
<dbReference type="SUPFAM" id="SSF46938">
    <property type="entry name" value="CRAL/TRIO N-terminal domain"/>
    <property type="match status" value="1"/>
</dbReference>
<evidence type="ECO:0000313" key="3">
    <source>
        <dbReference type="Proteomes" id="UP000015102"/>
    </source>
</evidence>
<reference evidence="2" key="2">
    <citation type="submission" date="2015-06" db="UniProtKB">
        <authorList>
            <consortium name="EnsemblMetazoa"/>
        </authorList>
    </citation>
    <scope>IDENTIFICATION</scope>
</reference>
<proteinExistence type="predicted"/>
<dbReference type="Proteomes" id="UP000015102">
    <property type="component" value="Unassembled WGS sequence"/>
</dbReference>
<dbReference type="InterPro" id="IPR011074">
    <property type="entry name" value="CRAL/TRIO_N_dom"/>
</dbReference>
<dbReference type="HOGENOM" id="CLU_181024_0_0_1"/>
<dbReference type="Gene3D" id="1.10.8.20">
    <property type="entry name" value="N-terminal domain of phosphatidylinositol transfer protein sec14p"/>
    <property type="match status" value="1"/>
</dbReference>
<dbReference type="AlphaFoldDB" id="T1GS01"/>
<dbReference type="GO" id="GO:0016020">
    <property type="term" value="C:membrane"/>
    <property type="evidence" value="ECO:0007669"/>
    <property type="project" value="TreeGrafter"/>
</dbReference>